<accession>A0ACD5VYL1</accession>
<reference evidence="1" key="2">
    <citation type="submission" date="2025-09" db="UniProtKB">
        <authorList>
            <consortium name="EnsemblPlants"/>
        </authorList>
    </citation>
    <scope>IDENTIFICATION</scope>
</reference>
<organism evidence="1 2">
    <name type="scientific">Avena sativa</name>
    <name type="common">Oat</name>
    <dbReference type="NCBI Taxonomy" id="4498"/>
    <lineage>
        <taxon>Eukaryota</taxon>
        <taxon>Viridiplantae</taxon>
        <taxon>Streptophyta</taxon>
        <taxon>Embryophyta</taxon>
        <taxon>Tracheophyta</taxon>
        <taxon>Spermatophyta</taxon>
        <taxon>Magnoliopsida</taxon>
        <taxon>Liliopsida</taxon>
        <taxon>Poales</taxon>
        <taxon>Poaceae</taxon>
        <taxon>BOP clade</taxon>
        <taxon>Pooideae</taxon>
        <taxon>Poodae</taxon>
        <taxon>Poeae</taxon>
        <taxon>Poeae Chloroplast Group 1 (Aveneae type)</taxon>
        <taxon>Aveninae</taxon>
        <taxon>Avena</taxon>
    </lineage>
</organism>
<name>A0ACD5VYL1_AVESA</name>
<reference evidence="1" key="1">
    <citation type="submission" date="2021-05" db="EMBL/GenBank/DDBJ databases">
        <authorList>
            <person name="Scholz U."/>
            <person name="Mascher M."/>
            <person name="Fiebig A."/>
        </authorList>
    </citation>
    <scope>NUCLEOTIDE SEQUENCE [LARGE SCALE GENOMIC DNA]</scope>
</reference>
<evidence type="ECO:0000313" key="1">
    <source>
        <dbReference type="EnsemblPlants" id="AVESA.00010b.r2.3DG0518100.1.CDS"/>
    </source>
</evidence>
<sequence length="473" mass="52028">MQLSPLAMQFVEGNIKASDWHNRKAATSALGVILEGPSIEKLVPVVPLLVDRMEDPNMVVRSTAACTLGQVFELLHSPARANRIFTDANLPCIVAVLAKSCLDVPEVSKEACGAIHFLAKGYEPISSEQGHSKKEISSELSPFLSDLIDALVYASAFSKETPFRLPTSASAYEALCEVVRVSNVQDYKASMAIRVLMPCIMRRLNTVLDARASSSGDKRNKFDLLVLLCGVLHVIIQKLSSSTLAARKVTESAPFVLLLFCRVLTCDSCAARDKAALAIGALARAIGPDFADHMPILLQYFNVKRLFPTYLQVIGNIFHVLGDRILPYCDDMMDVLYRGLSKPTLKPAILECFGEIALAIGKNFDKYLEAVMKRLKDAADPGYYDDVLEDDEVEYGNRLRQGIFKAYSGILRSIKDPASGFKVAADLFLFTQAVCKDQSRDSSLKNTVVDALGDFCTTLESWTKEMIKDLTKC</sequence>
<evidence type="ECO:0000313" key="2">
    <source>
        <dbReference type="Proteomes" id="UP001732700"/>
    </source>
</evidence>
<dbReference type="Proteomes" id="UP001732700">
    <property type="component" value="Chromosome 3D"/>
</dbReference>
<keyword evidence="2" id="KW-1185">Reference proteome</keyword>
<dbReference type="EnsemblPlants" id="AVESA.00010b.r2.3DG0518100.1">
    <property type="protein sequence ID" value="AVESA.00010b.r2.3DG0518100.1.CDS"/>
    <property type="gene ID" value="AVESA.00010b.r2.3DG0518100"/>
</dbReference>
<protein>
    <submittedName>
        <fullName evidence="1">Uncharacterized protein</fullName>
    </submittedName>
</protein>
<proteinExistence type="predicted"/>